<comment type="caution">
    <text evidence="2">The sequence shown here is derived from an EMBL/GenBank/DDBJ whole genome shotgun (WGS) entry which is preliminary data.</text>
</comment>
<organism evidence="2 3">
    <name type="scientific">Tanacetum coccineum</name>
    <dbReference type="NCBI Taxonomy" id="301880"/>
    <lineage>
        <taxon>Eukaryota</taxon>
        <taxon>Viridiplantae</taxon>
        <taxon>Streptophyta</taxon>
        <taxon>Embryophyta</taxon>
        <taxon>Tracheophyta</taxon>
        <taxon>Spermatophyta</taxon>
        <taxon>Magnoliopsida</taxon>
        <taxon>eudicotyledons</taxon>
        <taxon>Gunneridae</taxon>
        <taxon>Pentapetalae</taxon>
        <taxon>asterids</taxon>
        <taxon>campanulids</taxon>
        <taxon>Asterales</taxon>
        <taxon>Asteraceae</taxon>
        <taxon>Asteroideae</taxon>
        <taxon>Anthemideae</taxon>
        <taxon>Anthemidinae</taxon>
        <taxon>Tanacetum</taxon>
    </lineage>
</organism>
<sequence>MGINSRKPYGDKSNRAPRRRSLKRNIQSVCGALDGAVNISGPSGELDGTPTLPDGRDTTKTGSSLGFSSLERLLDEEDDATSGLTPLKADLDPHETGQSASLYEDLIGQYNVDTSGVATVEENLLEITGPPPPSAFLGPKCALWYCPRLAQGGWCPDYCRRLHAGNAQTEGMSGMIPIQWVTICSNASYNIFMMMDDRLLDEEDEATSGLTPLKADIDPNETGQSASLYKDLIGQYNIDTSGVATILIKHAQGGWCPDYCSSLHVVNAQTEGMSGMIPVERLKSIELNDNLLISALSAKTQGKNVGVPECEGAATAKSPWNAPS</sequence>
<evidence type="ECO:0000313" key="2">
    <source>
        <dbReference type="EMBL" id="GJS90065.1"/>
    </source>
</evidence>
<name>A0ABQ4ZJJ0_9ASTR</name>
<evidence type="ECO:0000313" key="3">
    <source>
        <dbReference type="Proteomes" id="UP001151760"/>
    </source>
</evidence>
<protein>
    <submittedName>
        <fullName evidence="2">Transcription factor VOZ1-like protein isoform X1</fullName>
    </submittedName>
</protein>
<evidence type="ECO:0000256" key="1">
    <source>
        <dbReference type="SAM" id="MobiDB-lite"/>
    </source>
</evidence>
<keyword evidence="3" id="KW-1185">Reference proteome</keyword>
<dbReference type="EMBL" id="BQNB010011398">
    <property type="protein sequence ID" value="GJS90065.1"/>
    <property type="molecule type" value="Genomic_DNA"/>
</dbReference>
<reference evidence="2" key="1">
    <citation type="journal article" date="2022" name="Int. J. Mol. Sci.">
        <title>Draft Genome of Tanacetum Coccineum: Genomic Comparison of Closely Related Tanacetum-Family Plants.</title>
        <authorList>
            <person name="Yamashiro T."/>
            <person name="Shiraishi A."/>
            <person name="Nakayama K."/>
            <person name="Satake H."/>
        </authorList>
    </citation>
    <scope>NUCLEOTIDE SEQUENCE</scope>
</reference>
<reference evidence="2" key="2">
    <citation type="submission" date="2022-01" db="EMBL/GenBank/DDBJ databases">
        <authorList>
            <person name="Yamashiro T."/>
            <person name="Shiraishi A."/>
            <person name="Satake H."/>
            <person name="Nakayama K."/>
        </authorList>
    </citation>
    <scope>NUCLEOTIDE SEQUENCE</scope>
</reference>
<dbReference type="Proteomes" id="UP001151760">
    <property type="component" value="Unassembled WGS sequence"/>
</dbReference>
<gene>
    <name evidence="2" type="ORF">Tco_0772701</name>
</gene>
<dbReference type="InterPro" id="IPR039277">
    <property type="entry name" value="VOZ1/VOZ2"/>
</dbReference>
<accession>A0ABQ4ZJJ0</accession>
<proteinExistence type="predicted"/>
<feature type="region of interest" description="Disordered" evidence="1">
    <location>
        <begin position="37"/>
        <end position="65"/>
    </location>
</feature>
<feature type="region of interest" description="Disordered" evidence="1">
    <location>
        <begin position="1"/>
        <end position="23"/>
    </location>
</feature>
<dbReference type="PANTHER" id="PTHR33873">
    <property type="entry name" value="TRANSCRIPTION FACTOR VOZ1"/>
    <property type="match status" value="1"/>
</dbReference>
<dbReference type="PANTHER" id="PTHR33873:SF15">
    <property type="entry name" value="TRANSCRIPTION FACTOR VOZ2"/>
    <property type="match status" value="1"/>
</dbReference>